<dbReference type="EMBL" id="ATGG01000061">
    <property type="protein sequence ID" value="EPF69506.1"/>
    <property type="molecule type" value="Genomic_DNA"/>
</dbReference>
<comment type="caution">
    <text evidence="1">The sequence shown here is derived from an EMBL/GenBank/DDBJ whole genome shotgun (WGS) entry which is preliminary data.</text>
</comment>
<name>A0A829HAX5_9GAMM</name>
<evidence type="ECO:0000313" key="1">
    <source>
        <dbReference type="EMBL" id="EPF69506.1"/>
    </source>
</evidence>
<protein>
    <submittedName>
        <fullName evidence="1">Uncharacterized protein</fullName>
    </submittedName>
</protein>
<sequence>MVSLTNERALEMAIEKALTGTCRENIKAGLTDISLPHHGFKSPLSTTKVEAK</sequence>
<accession>A0A829HAX5</accession>
<dbReference type="RefSeq" id="WP_016541901.1">
    <property type="nucleotide sequence ID" value="NZ_ASQH01000012.1"/>
</dbReference>
<keyword evidence="2" id="KW-1185">Reference proteome</keyword>
<reference evidence="1 2" key="1">
    <citation type="submission" date="2013-06" db="EMBL/GenBank/DDBJ databases">
        <title>The Genome Sequence of Acinetobacter gyllenbergii CIP 110306.</title>
        <authorList>
            <consortium name="The Broad Institute Genome Sequencing Platform"/>
            <consortium name="The Broad Institute Genome Sequencing Center for Infectious Disease"/>
            <person name="Cerqueira G."/>
            <person name="Feldgarden M."/>
            <person name="Courvalin P."/>
            <person name="Perichon B."/>
            <person name="Grillot-Courvalin C."/>
            <person name="Clermont D."/>
            <person name="Rocha E."/>
            <person name="Yoon E.-J."/>
            <person name="Nemec A."/>
            <person name="Young S.K."/>
            <person name="Zeng Q."/>
            <person name="Gargeya S."/>
            <person name="Fitzgerald M."/>
            <person name="Abouelleil A."/>
            <person name="Alvarado L."/>
            <person name="Berlin A.M."/>
            <person name="Chapman S.B."/>
            <person name="Dewar J."/>
            <person name="Goldberg J."/>
            <person name="Griggs A."/>
            <person name="Gujja S."/>
            <person name="Hansen M."/>
            <person name="Howarth C."/>
            <person name="Imamovic A."/>
            <person name="Larimer J."/>
            <person name="McCowan C."/>
            <person name="Murphy C."/>
            <person name="Pearson M."/>
            <person name="Priest M."/>
            <person name="Roberts A."/>
            <person name="Saif S."/>
            <person name="Shea T."/>
            <person name="Sykes S."/>
            <person name="Wortman J."/>
            <person name="Nusbaum C."/>
            <person name="Birren B."/>
        </authorList>
    </citation>
    <scope>NUCLEOTIDE SEQUENCE [LARGE SCALE GENOMIC DNA]</scope>
    <source>
        <strain evidence="1 2">CIP 110306</strain>
    </source>
</reference>
<dbReference type="AlphaFoldDB" id="A0A829HAX5"/>
<proteinExistence type="predicted"/>
<organism evidence="1 2">
    <name type="scientific">Acinetobacter gyllenbergii CIP 110306 = MTCC 11365</name>
    <dbReference type="NCBI Taxonomy" id="1217657"/>
    <lineage>
        <taxon>Bacteria</taxon>
        <taxon>Pseudomonadati</taxon>
        <taxon>Pseudomonadota</taxon>
        <taxon>Gammaproteobacteria</taxon>
        <taxon>Moraxellales</taxon>
        <taxon>Moraxellaceae</taxon>
        <taxon>Acinetobacter</taxon>
    </lineage>
</organism>
<dbReference type="Proteomes" id="UP000014523">
    <property type="component" value="Unassembled WGS sequence"/>
</dbReference>
<evidence type="ECO:0000313" key="2">
    <source>
        <dbReference type="Proteomes" id="UP000014523"/>
    </source>
</evidence>
<gene>
    <name evidence="1" type="ORF">F957_04077</name>
</gene>